<name>A0A6F8ZIN9_9FIRM</name>
<dbReference type="AlphaFoldDB" id="A0A6F8ZIN9"/>
<protein>
    <submittedName>
        <fullName evidence="2">Uncharacterized protein</fullName>
    </submittedName>
</protein>
<accession>A0A6F8ZIN9</accession>
<evidence type="ECO:0000313" key="3">
    <source>
        <dbReference type="Proteomes" id="UP000503399"/>
    </source>
</evidence>
<dbReference type="Proteomes" id="UP000503399">
    <property type="component" value="Chromosome"/>
</dbReference>
<gene>
    <name evidence="2" type="ORF">R50_2044</name>
</gene>
<dbReference type="KEGG" id="hfv:R50_2044"/>
<feature type="region of interest" description="Disordered" evidence="1">
    <location>
        <begin position="55"/>
        <end position="78"/>
    </location>
</feature>
<evidence type="ECO:0000313" key="2">
    <source>
        <dbReference type="EMBL" id="CAB1129541.1"/>
    </source>
</evidence>
<reference evidence="2 3" key="1">
    <citation type="submission" date="2020-02" db="EMBL/GenBank/DDBJ databases">
        <authorList>
            <person name="Hogendoorn C."/>
        </authorList>
    </citation>
    <scope>NUCLEOTIDE SEQUENCE [LARGE SCALE GENOMIC DNA]</scope>
    <source>
        <strain evidence="2">R501</strain>
    </source>
</reference>
<keyword evidence="3" id="KW-1185">Reference proteome</keyword>
<sequence>MCGAEVGKRKGRALYMSWKPHELVVARHADWPRPLTPRWAGSLAPWRIWGAGTPRTATWPARSGLPAKPSHPNQESGG</sequence>
<dbReference type="EMBL" id="LR778114">
    <property type="protein sequence ID" value="CAB1129541.1"/>
    <property type="molecule type" value="Genomic_DNA"/>
</dbReference>
<evidence type="ECO:0000256" key="1">
    <source>
        <dbReference type="SAM" id="MobiDB-lite"/>
    </source>
</evidence>
<proteinExistence type="predicted"/>
<organism evidence="2 3">
    <name type="scientific">Candidatus Hydrogenisulfobacillus filiaventi</name>
    <dbReference type="NCBI Taxonomy" id="2707344"/>
    <lineage>
        <taxon>Bacteria</taxon>
        <taxon>Bacillati</taxon>
        <taxon>Bacillota</taxon>
        <taxon>Clostridia</taxon>
        <taxon>Eubacteriales</taxon>
        <taxon>Clostridiales Family XVII. Incertae Sedis</taxon>
        <taxon>Candidatus Hydrogenisulfobacillus</taxon>
    </lineage>
</organism>